<reference evidence="2 3" key="1">
    <citation type="submission" date="2016-10" db="EMBL/GenBank/DDBJ databases">
        <authorList>
            <person name="de Groot N.N."/>
        </authorList>
    </citation>
    <scope>NUCLEOTIDE SEQUENCE [LARGE SCALE GENOMIC DNA]</scope>
    <source>
        <strain evidence="2 3">CPCC 202699</strain>
    </source>
</reference>
<dbReference type="InterPro" id="IPR016181">
    <property type="entry name" value="Acyl_CoA_acyltransferase"/>
</dbReference>
<dbReference type="Pfam" id="PF13527">
    <property type="entry name" value="Acetyltransf_9"/>
    <property type="match status" value="1"/>
</dbReference>
<keyword evidence="3" id="KW-1185">Reference proteome</keyword>
<dbReference type="InterPro" id="IPR000182">
    <property type="entry name" value="GNAT_dom"/>
</dbReference>
<organism evidence="2 3">
    <name type="scientific">Amycolatopsis xylanica</name>
    <dbReference type="NCBI Taxonomy" id="589385"/>
    <lineage>
        <taxon>Bacteria</taxon>
        <taxon>Bacillati</taxon>
        <taxon>Actinomycetota</taxon>
        <taxon>Actinomycetes</taxon>
        <taxon>Pseudonocardiales</taxon>
        <taxon>Pseudonocardiaceae</taxon>
        <taxon>Amycolatopsis</taxon>
    </lineage>
</organism>
<dbReference type="OrthoDB" id="9797178at2"/>
<dbReference type="Gene3D" id="3.40.630.30">
    <property type="match status" value="1"/>
</dbReference>
<dbReference type="SUPFAM" id="SSF55729">
    <property type="entry name" value="Acyl-CoA N-acyltransferases (Nat)"/>
    <property type="match status" value="1"/>
</dbReference>
<dbReference type="EMBL" id="FNON01000003">
    <property type="protein sequence ID" value="SDX73460.1"/>
    <property type="molecule type" value="Genomic_DNA"/>
</dbReference>
<gene>
    <name evidence="2" type="ORF">SAMN05421504_103653</name>
</gene>
<sequence>MFLRRETTADAPALHAVHSAAFNGTVEPNLVDELRAEGDLLNPLSLVAVIDGEIVGHVAGSRATLNGDKGIAVGVGPLGVLPSAQREGVGSALMHAFNAAADALGYGVAVLLGDPKYYSRFGYVLSSVHGIVPPQAEWAQHFQVRTLAGYNSDMRGNFRYAPAFERL</sequence>
<dbReference type="CDD" id="cd04301">
    <property type="entry name" value="NAT_SF"/>
    <property type="match status" value="1"/>
</dbReference>
<dbReference type="PROSITE" id="PS51186">
    <property type="entry name" value="GNAT"/>
    <property type="match status" value="1"/>
</dbReference>
<evidence type="ECO:0000313" key="3">
    <source>
        <dbReference type="Proteomes" id="UP000199515"/>
    </source>
</evidence>
<dbReference type="GO" id="GO:0016747">
    <property type="term" value="F:acyltransferase activity, transferring groups other than amino-acyl groups"/>
    <property type="evidence" value="ECO:0007669"/>
    <property type="project" value="InterPro"/>
</dbReference>
<keyword evidence="2" id="KW-0808">Transferase</keyword>
<dbReference type="STRING" id="589385.SAMN05421504_103653"/>
<protein>
    <submittedName>
        <fullName evidence="2">Putative acetyltransferase</fullName>
    </submittedName>
</protein>
<proteinExistence type="predicted"/>
<dbReference type="AlphaFoldDB" id="A0A1H3E4B3"/>
<dbReference type="Proteomes" id="UP000199515">
    <property type="component" value="Unassembled WGS sequence"/>
</dbReference>
<evidence type="ECO:0000313" key="2">
    <source>
        <dbReference type="EMBL" id="SDX73460.1"/>
    </source>
</evidence>
<name>A0A1H3E4B3_9PSEU</name>
<dbReference type="RefSeq" id="WP_091289698.1">
    <property type="nucleotide sequence ID" value="NZ_FNON01000003.1"/>
</dbReference>
<accession>A0A1H3E4B3</accession>
<feature type="domain" description="N-acetyltransferase" evidence="1">
    <location>
        <begin position="1"/>
        <end position="143"/>
    </location>
</feature>
<evidence type="ECO:0000259" key="1">
    <source>
        <dbReference type="PROSITE" id="PS51186"/>
    </source>
</evidence>